<keyword evidence="6" id="KW-0735">Signal-anchor</keyword>
<reference evidence="12" key="1">
    <citation type="journal article" date="2014" name="Proc. Natl. Acad. Sci. U.S.A.">
        <title>Extensive sampling of basidiomycete genomes demonstrates inadequacy of the white-rot/brown-rot paradigm for wood decay fungi.</title>
        <authorList>
            <person name="Riley R."/>
            <person name="Salamov A.A."/>
            <person name="Brown D.W."/>
            <person name="Nagy L.G."/>
            <person name="Floudas D."/>
            <person name="Held B.W."/>
            <person name="Levasseur A."/>
            <person name="Lombard V."/>
            <person name="Morin E."/>
            <person name="Otillar R."/>
            <person name="Lindquist E.A."/>
            <person name="Sun H."/>
            <person name="LaButti K.M."/>
            <person name="Schmutz J."/>
            <person name="Jabbour D."/>
            <person name="Luo H."/>
            <person name="Baker S.E."/>
            <person name="Pisabarro A.G."/>
            <person name="Walton J.D."/>
            <person name="Blanchette R.A."/>
            <person name="Henrissat B."/>
            <person name="Martin F."/>
            <person name="Cullen D."/>
            <person name="Hibbett D.S."/>
            <person name="Grigoriev I.V."/>
        </authorList>
    </citation>
    <scope>NUCLEOTIDE SEQUENCE [LARGE SCALE GENOMIC DNA]</scope>
    <source>
        <strain evidence="12">CBS 339.88</strain>
    </source>
</reference>
<comment type="subcellular location">
    <subcellularLocation>
        <location evidence="1 10">Golgi apparatus membrane</location>
        <topology evidence="1 10">Single-pass type II membrane protein</topology>
    </subcellularLocation>
</comment>
<evidence type="ECO:0000256" key="1">
    <source>
        <dbReference type="ARBA" id="ARBA00004323"/>
    </source>
</evidence>
<dbReference type="EMBL" id="KL142414">
    <property type="protein sequence ID" value="KDR67486.1"/>
    <property type="molecule type" value="Genomic_DNA"/>
</dbReference>
<evidence type="ECO:0000256" key="8">
    <source>
        <dbReference type="ARBA" id="ARBA00023034"/>
    </source>
</evidence>
<evidence type="ECO:0000256" key="6">
    <source>
        <dbReference type="ARBA" id="ARBA00022968"/>
    </source>
</evidence>
<keyword evidence="9" id="KW-0472">Membrane</keyword>
<dbReference type="EC" id="2.4.1.-" evidence="10"/>
<keyword evidence="5" id="KW-0812">Transmembrane</keyword>
<dbReference type="GO" id="GO:0016758">
    <property type="term" value="F:hexosyltransferase activity"/>
    <property type="evidence" value="ECO:0007669"/>
    <property type="project" value="InterPro"/>
</dbReference>
<keyword evidence="12" id="KW-1185">Reference proteome</keyword>
<organism evidence="11 12">
    <name type="scientific">Galerina marginata (strain CBS 339.88)</name>
    <dbReference type="NCBI Taxonomy" id="685588"/>
    <lineage>
        <taxon>Eukaryota</taxon>
        <taxon>Fungi</taxon>
        <taxon>Dikarya</taxon>
        <taxon>Basidiomycota</taxon>
        <taxon>Agaricomycotina</taxon>
        <taxon>Agaricomycetes</taxon>
        <taxon>Agaricomycetidae</taxon>
        <taxon>Agaricales</taxon>
        <taxon>Agaricineae</taxon>
        <taxon>Strophariaceae</taxon>
        <taxon>Galerina</taxon>
    </lineage>
</organism>
<keyword evidence="7" id="KW-1133">Transmembrane helix</keyword>
<dbReference type="GO" id="GO:0000139">
    <property type="term" value="C:Golgi membrane"/>
    <property type="evidence" value="ECO:0007669"/>
    <property type="project" value="UniProtKB-SubCell"/>
</dbReference>
<keyword evidence="4" id="KW-0808">Transferase</keyword>
<evidence type="ECO:0000256" key="10">
    <source>
        <dbReference type="RuleBase" id="RU363063"/>
    </source>
</evidence>
<accession>A0A067S9H5</accession>
<dbReference type="AlphaFoldDB" id="A0A067S9H5"/>
<protein>
    <recommendedName>
        <fullName evidence="10">Hexosyltransferase</fullName>
        <ecNumber evidence="10">2.4.1.-</ecNumber>
    </recommendedName>
</protein>
<dbReference type="Pfam" id="PF01762">
    <property type="entry name" value="Galactosyl_T"/>
    <property type="match status" value="1"/>
</dbReference>
<keyword evidence="8 10" id="KW-0333">Golgi apparatus</keyword>
<evidence type="ECO:0000256" key="9">
    <source>
        <dbReference type="ARBA" id="ARBA00023136"/>
    </source>
</evidence>
<dbReference type="HOGENOM" id="CLU_670933_0_0_1"/>
<evidence type="ECO:0000313" key="11">
    <source>
        <dbReference type="EMBL" id="KDR67486.1"/>
    </source>
</evidence>
<dbReference type="Gene3D" id="3.90.550.50">
    <property type="match status" value="1"/>
</dbReference>
<dbReference type="PANTHER" id="PTHR11214">
    <property type="entry name" value="BETA-1,3-N-ACETYLGLUCOSAMINYLTRANSFERASE"/>
    <property type="match status" value="1"/>
</dbReference>
<dbReference type="STRING" id="685588.A0A067S9H5"/>
<dbReference type="InterPro" id="IPR002659">
    <property type="entry name" value="Glyco_trans_31"/>
</dbReference>
<evidence type="ECO:0000256" key="5">
    <source>
        <dbReference type="ARBA" id="ARBA00022692"/>
    </source>
</evidence>
<evidence type="ECO:0000256" key="2">
    <source>
        <dbReference type="ARBA" id="ARBA00008661"/>
    </source>
</evidence>
<keyword evidence="3 10" id="KW-0328">Glycosyltransferase</keyword>
<name>A0A067S9H5_GALM3</name>
<evidence type="ECO:0000256" key="7">
    <source>
        <dbReference type="ARBA" id="ARBA00022989"/>
    </source>
</evidence>
<gene>
    <name evidence="11" type="ORF">GALMADRAFT_258063</name>
</gene>
<dbReference type="OrthoDB" id="3001461at2759"/>
<proteinExistence type="inferred from homology"/>
<dbReference type="Proteomes" id="UP000027222">
    <property type="component" value="Unassembled WGS sequence"/>
</dbReference>
<evidence type="ECO:0000256" key="4">
    <source>
        <dbReference type="ARBA" id="ARBA00022679"/>
    </source>
</evidence>
<evidence type="ECO:0000313" key="12">
    <source>
        <dbReference type="Proteomes" id="UP000027222"/>
    </source>
</evidence>
<evidence type="ECO:0000256" key="3">
    <source>
        <dbReference type="ARBA" id="ARBA00022676"/>
    </source>
</evidence>
<comment type="similarity">
    <text evidence="2 10">Belongs to the glycosyltransferase 31 family.</text>
</comment>
<sequence length="410" mass="46471">MYPPTGHSGGYVALPSDPEGAAAGTHDYHAPLRKRLSELTRRPYFRPVSVVVTVLFFMFLVKTHYSRNTDEFHPPGHAIIWPNDTFSFALQPKPSHLDTPLEQPVVVRLAIISRVDGFERRQALRDAMLVGVPARDIQLDYKFFVGKIHENNPEGSMKEKLEEENSAHNDVIILNDLPDVPERISEKRFAALKWTNSVPQSEYDYSMTLDSDTFCRLRTLVRRLRHDYPEMKPREEPVLLGRMASHKVYFENTIADGNTNDADEDFSFSGPWFSYPAGIGYILSSNLLNTILSAGPAVPHHINYPSDDVMIGSWVAGLKNMHDPEALFETSPANTPPPQHRLYPTPYLPYAVNSKILDDVTGWHDFPARDKGGAGHDSQIGWESTCIHRMSPEEMRAFRAMDEVKEEWNG</sequence>